<gene>
    <name evidence="1" type="ORF">GCM10007067_12200</name>
</gene>
<protein>
    <submittedName>
        <fullName evidence="1">Uncharacterized protein</fullName>
    </submittedName>
</protein>
<sequence length="71" mass="7448">MLLSTTTYQPSPPPALAATYLLGAIAASGREYGALRRRILPSVGSGCCQFAFEDDAAPGPMCLSKNDSNRV</sequence>
<name>A0A918W781_9GAMM</name>
<dbReference type="AlphaFoldDB" id="A0A918W781"/>
<reference evidence="1" key="1">
    <citation type="journal article" date="2014" name="Int. J. Syst. Evol. Microbiol.">
        <title>Complete genome sequence of Corynebacterium casei LMG S-19264T (=DSM 44701T), isolated from a smear-ripened cheese.</title>
        <authorList>
            <consortium name="US DOE Joint Genome Institute (JGI-PGF)"/>
            <person name="Walter F."/>
            <person name="Albersmeier A."/>
            <person name="Kalinowski J."/>
            <person name="Ruckert C."/>
        </authorList>
    </citation>
    <scope>NUCLEOTIDE SEQUENCE</scope>
    <source>
        <strain evidence="1">KCTC 23077</strain>
    </source>
</reference>
<keyword evidence="2" id="KW-1185">Reference proteome</keyword>
<comment type="caution">
    <text evidence="1">The sequence shown here is derived from an EMBL/GenBank/DDBJ whole genome shotgun (WGS) entry which is preliminary data.</text>
</comment>
<organism evidence="1 2">
    <name type="scientific">Cognatilysobacter bugurensis</name>
    <dbReference type="NCBI Taxonomy" id="543356"/>
    <lineage>
        <taxon>Bacteria</taxon>
        <taxon>Pseudomonadati</taxon>
        <taxon>Pseudomonadota</taxon>
        <taxon>Gammaproteobacteria</taxon>
        <taxon>Lysobacterales</taxon>
        <taxon>Lysobacteraceae</taxon>
        <taxon>Cognatilysobacter</taxon>
    </lineage>
</organism>
<dbReference type="Proteomes" id="UP000646426">
    <property type="component" value="Unassembled WGS sequence"/>
</dbReference>
<evidence type="ECO:0000313" key="2">
    <source>
        <dbReference type="Proteomes" id="UP000646426"/>
    </source>
</evidence>
<accession>A0A918W781</accession>
<reference evidence="1" key="2">
    <citation type="submission" date="2020-09" db="EMBL/GenBank/DDBJ databases">
        <authorList>
            <person name="Sun Q."/>
            <person name="Kim S."/>
        </authorList>
    </citation>
    <scope>NUCLEOTIDE SEQUENCE</scope>
    <source>
        <strain evidence="1">KCTC 23077</strain>
    </source>
</reference>
<evidence type="ECO:0000313" key="1">
    <source>
        <dbReference type="EMBL" id="GHA76525.1"/>
    </source>
</evidence>
<proteinExistence type="predicted"/>
<dbReference type="EMBL" id="BMYD01000001">
    <property type="protein sequence ID" value="GHA76525.1"/>
    <property type="molecule type" value="Genomic_DNA"/>
</dbReference>